<dbReference type="VEuPathDB" id="ToxoDB:EMH_0048960"/>
<protein>
    <submittedName>
        <fullName evidence="2">Uncharacterized protein</fullName>
    </submittedName>
</protein>
<sequence length="73" mass="7704">MGQQKGGGAADLAKGALLQCVEAATLGMPFETPERGHSGGVQSHLGLSRGRGVLARHHRQDDRERVKGRGFVV</sequence>
<keyword evidence="3" id="KW-1185">Reference proteome</keyword>
<dbReference type="AlphaFoldDB" id="U6K0S3"/>
<name>U6K0S3_9EIME</name>
<reference evidence="2" key="1">
    <citation type="submission" date="2013-10" db="EMBL/GenBank/DDBJ databases">
        <title>Genomic analysis of the causative agents of coccidiosis in chickens.</title>
        <authorList>
            <person name="Reid A.J."/>
            <person name="Blake D."/>
            <person name="Billington K."/>
            <person name="Browne H."/>
            <person name="Dunn M."/>
            <person name="Hung S."/>
            <person name="Kawahara F."/>
            <person name="Miranda-Saavedra D."/>
            <person name="Mourier T."/>
            <person name="Nagra H."/>
            <person name="Otto T.D."/>
            <person name="Rawlings N."/>
            <person name="Sanchez A."/>
            <person name="Sanders M."/>
            <person name="Subramaniam C."/>
            <person name="Tay Y."/>
            <person name="Dear P."/>
            <person name="Doerig C."/>
            <person name="Gruber A."/>
            <person name="Parkinson J."/>
            <person name="Shirley M."/>
            <person name="Wan K.L."/>
            <person name="Berriman M."/>
            <person name="Tomley F."/>
            <person name="Pain A."/>
        </authorList>
    </citation>
    <scope>NUCLEOTIDE SEQUENCE [LARGE SCALE GENOMIC DNA]</scope>
    <source>
        <strain evidence="2">Houghton</strain>
    </source>
</reference>
<gene>
    <name evidence="2" type="ORF">EMH_0048960</name>
</gene>
<evidence type="ECO:0000313" key="3">
    <source>
        <dbReference type="Proteomes" id="UP000030744"/>
    </source>
</evidence>
<dbReference type="Proteomes" id="UP000030744">
    <property type="component" value="Unassembled WGS sequence"/>
</dbReference>
<accession>U6K0S3</accession>
<dbReference type="GeneID" id="25379582"/>
<reference evidence="2" key="2">
    <citation type="submission" date="2013-10" db="EMBL/GenBank/DDBJ databases">
        <authorList>
            <person name="Aslett M."/>
        </authorList>
    </citation>
    <scope>NUCLEOTIDE SEQUENCE [LARGE SCALE GENOMIC DNA]</scope>
    <source>
        <strain evidence="2">Houghton</strain>
    </source>
</reference>
<dbReference type="EMBL" id="HG681869">
    <property type="protein sequence ID" value="CDJ29353.1"/>
    <property type="molecule type" value="Genomic_DNA"/>
</dbReference>
<feature type="region of interest" description="Disordered" evidence="1">
    <location>
        <begin position="30"/>
        <end position="73"/>
    </location>
</feature>
<evidence type="ECO:0000256" key="1">
    <source>
        <dbReference type="SAM" id="MobiDB-lite"/>
    </source>
</evidence>
<dbReference type="RefSeq" id="XP_013351922.1">
    <property type="nucleotide sequence ID" value="XM_013496468.1"/>
</dbReference>
<evidence type="ECO:0000313" key="2">
    <source>
        <dbReference type="EMBL" id="CDJ29353.1"/>
    </source>
</evidence>
<organism evidence="2 3">
    <name type="scientific">Eimeria mitis</name>
    <dbReference type="NCBI Taxonomy" id="44415"/>
    <lineage>
        <taxon>Eukaryota</taxon>
        <taxon>Sar</taxon>
        <taxon>Alveolata</taxon>
        <taxon>Apicomplexa</taxon>
        <taxon>Conoidasida</taxon>
        <taxon>Coccidia</taxon>
        <taxon>Eucoccidiorida</taxon>
        <taxon>Eimeriorina</taxon>
        <taxon>Eimeriidae</taxon>
        <taxon>Eimeria</taxon>
    </lineage>
</organism>
<proteinExistence type="predicted"/>